<proteinExistence type="predicted"/>
<keyword evidence="1" id="KW-0732">Signal</keyword>
<feature type="chain" id="PRO_5046272228" description="DUF1942 domain-containing protein" evidence="1">
    <location>
        <begin position="23"/>
        <end position="182"/>
    </location>
</feature>
<evidence type="ECO:0000256" key="1">
    <source>
        <dbReference type="SAM" id="SignalP"/>
    </source>
</evidence>
<evidence type="ECO:0000313" key="3">
    <source>
        <dbReference type="Proteomes" id="UP001160130"/>
    </source>
</evidence>
<reference evidence="2 3" key="1">
    <citation type="submission" date="2023-04" db="EMBL/GenBank/DDBJ databases">
        <title>Forest soil microbial communities from Buena Vista Peninsula, Colon Province, Panama.</title>
        <authorList>
            <person name="Bouskill N."/>
        </authorList>
    </citation>
    <scope>NUCLEOTIDE SEQUENCE [LARGE SCALE GENOMIC DNA]</scope>
    <source>
        <strain evidence="2 3">AC80</strain>
    </source>
</reference>
<organism evidence="2 3">
    <name type="scientific">Mycolicibacterium frederiksbergense</name>
    <dbReference type="NCBI Taxonomy" id="117567"/>
    <lineage>
        <taxon>Bacteria</taxon>
        <taxon>Bacillati</taxon>
        <taxon>Actinomycetota</taxon>
        <taxon>Actinomycetes</taxon>
        <taxon>Mycobacteriales</taxon>
        <taxon>Mycobacteriaceae</taxon>
        <taxon>Mycolicibacterium</taxon>
    </lineage>
</organism>
<sequence>MRDMPRWLLPMISLMVSVLTAAAGLLAPHAAASEGTPIGRIGETLRVEDNGIVADVTVHDVLASDVPPGWGWNGTPRWRAQGGPWRVPVTVTTIQSPNPYAMALAFTFNGVTPYADSYPPKHTDAPNRLEDALRNAPPGATVNGDVYWDVYRGLVTNVVLVDTRSGKHLAQWNLWQPGTPLP</sequence>
<accession>A0ABT6KUA8</accession>
<dbReference type="Proteomes" id="UP001160130">
    <property type="component" value="Unassembled WGS sequence"/>
</dbReference>
<gene>
    <name evidence="2" type="ORF">M2272_000191</name>
</gene>
<evidence type="ECO:0000313" key="2">
    <source>
        <dbReference type="EMBL" id="MDH6193570.1"/>
    </source>
</evidence>
<protein>
    <recommendedName>
        <fullName evidence="4">DUF1942 domain-containing protein</fullName>
    </recommendedName>
</protein>
<dbReference type="EMBL" id="JARXVE010000001">
    <property type="protein sequence ID" value="MDH6193570.1"/>
    <property type="molecule type" value="Genomic_DNA"/>
</dbReference>
<name>A0ABT6KUA8_9MYCO</name>
<keyword evidence="3" id="KW-1185">Reference proteome</keyword>
<dbReference type="RefSeq" id="WP_372517056.1">
    <property type="nucleotide sequence ID" value="NZ_JARXVE010000001.1"/>
</dbReference>
<evidence type="ECO:0008006" key="4">
    <source>
        <dbReference type="Google" id="ProtNLM"/>
    </source>
</evidence>
<feature type="signal peptide" evidence="1">
    <location>
        <begin position="1"/>
        <end position="22"/>
    </location>
</feature>
<comment type="caution">
    <text evidence="2">The sequence shown here is derived from an EMBL/GenBank/DDBJ whole genome shotgun (WGS) entry which is preliminary data.</text>
</comment>